<dbReference type="PANTHER" id="PTHR19846">
    <property type="entry name" value="WD40 REPEAT PROTEIN"/>
    <property type="match status" value="1"/>
</dbReference>
<dbReference type="STRING" id="1245528.M3K1X2"/>
<keyword evidence="6" id="KW-1185">Reference proteome</keyword>
<evidence type="ECO:0000256" key="2">
    <source>
        <dbReference type="ARBA" id="ARBA00022737"/>
    </source>
</evidence>
<dbReference type="SMART" id="SM00320">
    <property type="entry name" value="WD40"/>
    <property type="match status" value="5"/>
</dbReference>
<dbReference type="Pfam" id="PF00400">
    <property type="entry name" value="WD40"/>
    <property type="match status" value="5"/>
</dbReference>
<reference evidence="5 6" key="1">
    <citation type="submission" date="2013-02" db="EMBL/GenBank/DDBJ databases">
        <title>Genome sequence of Candida maltosa Xu316, a potential industrial strain for xylitol and ethanol production.</title>
        <authorList>
            <person name="Yu J."/>
            <person name="Wang Q."/>
            <person name="Geng X."/>
            <person name="Bao W."/>
            <person name="He P."/>
            <person name="Cai J."/>
        </authorList>
    </citation>
    <scope>NUCLEOTIDE SEQUENCE [LARGE SCALE GENOMIC DNA]</scope>
    <source>
        <strain evidence="6">Xu316</strain>
    </source>
</reference>
<dbReference type="InterPro" id="IPR019775">
    <property type="entry name" value="WD40_repeat_CS"/>
</dbReference>
<dbReference type="AlphaFoldDB" id="M3K1X2"/>
<dbReference type="OMA" id="ARIDIAM"/>
<dbReference type="OrthoDB" id="540662at2759"/>
<dbReference type="GO" id="GO:0017070">
    <property type="term" value="F:U6 snRNA binding"/>
    <property type="evidence" value="ECO:0007669"/>
    <property type="project" value="TreeGrafter"/>
</dbReference>
<keyword evidence="2" id="KW-0677">Repeat</keyword>
<evidence type="ECO:0000313" key="6">
    <source>
        <dbReference type="Proteomes" id="UP000011777"/>
    </source>
</evidence>
<feature type="region of interest" description="Disordered" evidence="4">
    <location>
        <begin position="53"/>
        <end position="72"/>
    </location>
</feature>
<dbReference type="GO" id="GO:0000398">
    <property type="term" value="P:mRNA splicing, via spliceosome"/>
    <property type="evidence" value="ECO:0007669"/>
    <property type="project" value="TreeGrafter"/>
</dbReference>
<dbReference type="PROSITE" id="PS50082">
    <property type="entry name" value="WD_REPEATS_2"/>
    <property type="match status" value="3"/>
</dbReference>
<dbReference type="InterPro" id="IPR001680">
    <property type="entry name" value="WD40_rpt"/>
</dbReference>
<organism evidence="5 6">
    <name type="scientific">Candida maltosa (strain Xu316)</name>
    <name type="common">Yeast</name>
    <dbReference type="NCBI Taxonomy" id="1245528"/>
    <lineage>
        <taxon>Eukaryota</taxon>
        <taxon>Fungi</taxon>
        <taxon>Dikarya</taxon>
        <taxon>Ascomycota</taxon>
        <taxon>Saccharomycotina</taxon>
        <taxon>Pichiomycetes</taxon>
        <taxon>Debaryomycetaceae</taxon>
        <taxon>Candida/Lodderomyces clade</taxon>
        <taxon>Candida</taxon>
    </lineage>
</organism>
<dbReference type="InterPro" id="IPR036285">
    <property type="entry name" value="PRP4-like_sf"/>
</dbReference>
<gene>
    <name evidence="5" type="ORF">G210_0009</name>
</gene>
<proteinExistence type="predicted"/>
<dbReference type="eggNOG" id="KOG0272">
    <property type="taxonomic scope" value="Eukaryota"/>
</dbReference>
<evidence type="ECO:0000256" key="4">
    <source>
        <dbReference type="SAM" id="MobiDB-lite"/>
    </source>
</evidence>
<dbReference type="PROSITE" id="PS00678">
    <property type="entry name" value="WD_REPEATS_1"/>
    <property type="match status" value="1"/>
</dbReference>
<dbReference type="GO" id="GO:0030621">
    <property type="term" value="F:U4 snRNA binding"/>
    <property type="evidence" value="ECO:0007669"/>
    <property type="project" value="TreeGrafter"/>
</dbReference>
<sequence>MEFKDIPIINDTIVPDSDAEIRQKLQELGHPMVLPNETEELRKQRYINITQPTDHQNIDNSGDEIEEDEEEEEEEFYTPGVEAVFDKRKDILSFSVLRASERLKRLKAMNPVPMSNKYDDERFIEILESRRSLNSQLSQFDMYGTQLIPGNTRAISCVRYSKMSEYIAVGSWDGSVSILNSNDLLVVKRAVPGKYHTEKVSALDWDMSNDHIDKNKLVSGGNEGTLNLWTIEGKDAFTPEISIKEAHDQRITKTLFHPISDLIISTSFDKTWKLWDMSKQTELYQQEGHSKEVFSGAIHPDGSLFTSGGLDGAVITWDLRSGRSILSFGNHLGGIYSVDWSSNGYHLVAGDANGVIRVYDIYKKVKIVVNF</sequence>
<dbReference type="InterPro" id="IPR015943">
    <property type="entry name" value="WD40/YVTN_repeat-like_dom_sf"/>
</dbReference>
<evidence type="ECO:0000256" key="3">
    <source>
        <dbReference type="PROSITE-ProRule" id="PRU00221"/>
    </source>
</evidence>
<keyword evidence="1 3" id="KW-0853">WD repeat</keyword>
<comment type="caution">
    <text evidence="5">The sequence shown here is derived from an EMBL/GenBank/DDBJ whole genome shotgun (WGS) entry which is preliminary data.</text>
</comment>
<dbReference type="InterPro" id="IPR036322">
    <property type="entry name" value="WD40_repeat_dom_sf"/>
</dbReference>
<dbReference type="Gene3D" id="2.130.10.10">
    <property type="entry name" value="YVTN repeat-like/Quinoprotein amine dehydrogenase"/>
    <property type="match status" value="1"/>
</dbReference>
<accession>M3K1X2</accession>
<feature type="compositionally biased region" description="Acidic residues" evidence="4">
    <location>
        <begin position="61"/>
        <end position="72"/>
    </location>
</feature>
<feature type="repeat" description="WD" evidence="3">
    <location>
        <begin position="328"/>
        <end position="361"/>
    </location>
</feature>
<name>M3K1X2_CANMX</name>
<evidence type="ECO:0000256" key="1">
    <source>
        <dbReference type="ARBA" id="ARBA00022574"/>
    </source>
</evidence>
<feature type="repeat" description="WD" evidence="3">
    <location>
        <begin position="286"/>
        <end position="327"/>
    </location>
</feature>
<dbReference type="PANTHER" id="PTHR19846:SF0">
    <property type="entry name" value="PRE-MRNA PROCESSING FACTOR 4"/>
    <property type="match status" value="1"/>
</dbReference>
<dbReference type="PROSITE" id="PS50294">
    <property type="entry name" value="WD_REPEATS_REGION"/>
    <property type="match status" value="3"/>
</dbReference>
<dbReference type="EMBL" id="AOGT01000762">
    <property type="protein sequence ID" value="EMG49285.1"/>
    <property type="molecule type" value="Genomic_DNA"/>
</dbReference>
<dbReference type="PRINTS" id="PR00320">
    <property type="entry name" value="GPROTEINBRPT"/>
</dbReference>
<feature type="repeat" description="WD" evidence="3">
    <location>
        <begin position="244"/>
        <end position="285"/>
    </location>
</feature>
<dbReference type="GO" id="GO:0046540">
    <property type="term" value="C:U4/U6 x U5 tri-snRNP complex"/>
    <property type="evidence" value="ECO:0007669"/>
    <property type="project" value="TreeGrafter"/>
</dbReference>
<dbReference type="SUPFAM" id="SSF158230">
    <property type="entry name" value="PRP4-like"/>
    <property type="match status" value="1"/>
</dbReference>
<protein>
    <submittedName>
        <fullName evidence="5">Uncharacterized protein</fullName>
    </submittedName>
</protein>
<dbReference type="Proteomes" id="UP000011777">
    <property type="component" value="Unassembled WGS sequence"/>
</dbReference>
<dbReference type="InterPro" id="IPR020472">
    <property type="entry name" value="WD40_PAC1"/>
</dbReference>
<dbReference type="SUPFAM" id="SSF50978">
    <property type="entry name" value="WD40 repeat-like"/>
    <property type="match status" value="1"/>
</dbReference>
<evidence type="ECO:0000313" key="5">
    <source>
        <dbReference type="EMBL" id="EMG49285.1"/>
    </source>
</evidence>
<dbReference type="HOGENOM" id="CLU_000288_57_20_1"/>